<gene>
    <name evidence="2 4" type="primary">alc</name>
    <name evidence="4" type="ORF">MSIMFB_01194</name>
</gene>
<evidence type="ECO:0000256" key="2">
    <source>
        <dbReference type="HAMAP-Rule" id="MF_00813"/>
    </source>
</evidence>
<dbReference type="PANTHER" id="PTHR12045:SF3">
    <property type="entry name" value="INACTIVE ALLANTOICASE-RELATED"/>
    <property type="match status" value="1"/>
</dbReference>
<dbReference type="GO" id="GO:0006144">
    <property type="term" value="P:purine nucleobase metabolic process"/>
    <property type="evidence" value="ECO:0007669"/>
    <property type="project" value="UniProtKB-KW"/>
</dbReference>
<dbReference type="Gene3D" id="2.60.120.260">
    <property type="entry name" value="Galactose-binding domain-like"/>
    <property type="match status" value="2"/>
</dbReference>
<accession>A0A7Z7IJV6</accession>
<dbReference type="PANTHER" id="PTHR12045">
    <property type="entry name" value="ALLANTOICASE"/>
    <property type="match status" value="1"/>
</dbReference>
<evidence type="ECO:0000259" key="3">
    <source>
        <dbReference type="Pfam" id="PF03561"/>
    </source>
</evidence>
<organism evidence="4 5">
    <name type="scientific">Mycobacterium simulans</name>
    <dbReference type="NCBI Taxonomy" id="627089"/>
    <lineage>
        <taxon>Bacteria</taxon>
        <taxon>Bacillati</taxon>
        <taxon>Actinomycetota</taxon>
        <taxon>Actinomycetes</taxon>
        <taxon>Mycobacteriales</taxon>
        <taxon>Mycobacteriaceae</taxon>
        <taxon>Mycobacterium</taxon>
    </lineage>
</organism>
<comment type="similarity">
    <text evidence="1 2">Belongs to the allantoicase family.</text>
</comment>
<dbReference type="Proteomes" id="UP000554965">
    <property type="component" value="Unassembled WGS sequence"/>
</dbReference>
<dbReference type="PIRSF" id="PIRSF016516">
    <property type="entry name" value="Allantoicase"/>
    <property type="match status" value="1"/>
</dbReference>
<dbReference type="InterPro" id="IPR015908">
    <property type="entry name" value="Allantoicase_dom"/>
</dbReference>
<keyword evidence="5" id="KW-1185">Reference proteome</keyword>
<comment type="pathway">
    <text evidence="2">Nitrogen metabolism; (S)-allantoin degradation; (S)-ureidoglycolate from allantoate (aminidohydrolase route): step 1/1.</text>
</comment>
<comment type="caution">
    <text evidence="4">The sequence shown here is derived from an EMBL/GenBank/DDBJ whole genome shotgun (WGS) entry which is preliminary data.</text>
</comment>
<dbReference type="GO" id="GO:0004037">
    <property type="term" value="F:allantoicase activity"/>
    <property type="evidence" value="ECO:0007669"/>
    <property type="project" value="UniProtKB-UniRule"/>
</dbReference>
<dbReference type="UniPathway" id="UPA00395">
    <property type="reaction ID" value="UER00654"/>
</dbReference>
<evidence type="ECO:0000313" key="5">
    <source>
        <dbReference type="Proteomes" id="UP000554965"/>
    </source>
</evidence>
<name>A0A7Z7IJV6_9MYCO</name>
<dbReference type="NCBIfam" id="TIGR02961">
    <property type="entry name" value="allantoicase"/>
    <property type="match status" value="1"/>
</dbReference>
<dbReference type="GO" id="GO:0000256">
    <property type="term" value="P:allantoin catabolic process"/>
    <property type="evidence" value="ECO:0007669"/>
    <property type="project" value="UniProtKB-UniRule"/>
</dbReference>
<feature type="domain" description="Allantoicase" evidence="3">
    <location>
        <begin position="24"/>
        <end position="174"/>
    </location>
</feature>
<keyword evidence="2 4" id="KW-0378">Hydrolase</keyword>
<dbReference type="InterPro" id="IPR005164">
    <property type="entry name" value="Allantoicase"/>
</dbReference>
<keyword evidence="2" id="KW-0659">Purine metabolism</keyword>
<dbReference type="Pfam" id="PF03561">
    <property type="entry name" value="Allantoicase"/>
    <property type="match status" value="2"/>
</dbReference>
<dbReference type="HAMAP" id="MF_00813">
    <property type="entry name" value="Allantoicase"/>
    <property type="match status" value="1"/>
</dbReference>
<dbReference type="EMBL" id="OCTY01000002">
    <property type="protein sequence ID" value="SOJ53695.1"/>
    <property type="molecule type" value="Genomic_DNA"/>
</dbReference>
<protein>
    <recommendedName>
        <fullName evidence="2">Probable allantoicase</fullName>
        <ecNumber evidence="2">3.5.3.4</ecNumber>
    </recommendedName>
    <alternativeName>
        <fullName evidence="2">Allantoate amidinohydrolase</fullName>
    </alternativeName>
</protein>
<dbReference type="RefSeq" id="WP_186241895.1">
    <property type="nucleotide sequence ID" value="NZ_OCTY01000002.1"/>
</dbReference>
<evidence type="ECO:0000256" key="1">
    <source>
        <dbReference type="ARBA" id="ARBA00009242"/>
    </source>
</evidence>
<sequence>MTDAPPGIGPDFAWLPDLALRPLGGAVIWANDESFAEKENLIKPAPASFQPASFGHKGQVYDGWETRRRREPGRDQAIVRLGVPGVIRGIVVDTAWFKANYPPEVSVEAIEFDDYRRAEDFAADSGWETIVGRAKVNGDSRNAFELSVEKRWTHVRLTMYPDGGVARLRVHGEPRPDRRFVGIGPLDLAALENGGLVLDCSNRFYSSPQNLIFPGLARTMGDGWETARRRDDANDWVRIRLAGPGVVRLAEIDTSYFVFNCPGAAALTGRRPDGGWVELLPRADLLPDTRHRFQVDAKDVVCEARLDIYPDGGLSRLRLFGELA</sequence>
<evidence type="ECO:0000313" key="4">
    <source>
        <dbReference type="EMBL" id="SOJ53695.1"/>
    </source>
</evidence>
<dbReference type="AlphaFoldDB" id="A0A7Z7IJV6"/>
<dbReference type="SUPFAM" id="SSF49785">
    <property type="entry name" value="Galactose-binding domain-like"/>
    <property type="match status" value="2"/>
</dbReference>
<proteinExistence type="inferred from homology"/>
<feature type="domain" description="Allantoicase" evidence="3">
    <location>
        <begin position="194"/>
        <end position="323"/>
    </location>
</feature>
<comment type="catalytic activity">
    <reaction evidence="2">
        <text>allantoate + H2O = (S)-ureidoglycolate + urea</text>
        <dbReference type="Rhea" id="RHEA:11016"/>
        <dbReference type="ChEBI" id="CHEBI:15377"/>
        <dbReference type="ChEBI" id="CHEBI:16199"/>
        <dbReference type="ChEBI" id="CHEBI:17536"/>
        <dbReference type="ChEBI" id="CHEBI:57296"/>
        <dbReference type="EC" id="3.5.3.4"/>
    </reaction>
</comment>
<dbReference type="EC" id="3.5.3.4" evidence="2"/>
<dbReference type="InterPro" id="IPR008979">
    <property type="entry name" value="Galactose-bd-like_sf"/>
</dbReference>
<reference evidence="4 5" key="1">
    <citation type="submission" date="2017-10" db="EMBL/GenBank/DDBJ databases">
        <authorList>
            <consortium name="Urmite Genomes"/>
        </authorList>
    </citation>
    <scope>NUCLEOTIDE SEQUENCE [LARGE SCALE GENOMIC DNA]</scope>
    <source>
        <strain evidence="4 5">FB-527</strain>
    </source>
</reference>